<dbReference type="PANTHER" id="PTHR46797:SF13">
    <property type="entry name" value="HTH-TYPE TRANSCRIPTIONAL REGULATOR SINR"/>
    <property type="match status" value="1"/>
</dbReference>
<dbReference type="InterPro" id="IPR001387">
    <property type="entry name" value="Cro/C1-type_HTH"/>
</dbReference>
<dbReference type="InterPro" id="IPR050807">
    <property type="entry name" value="TransReg_Diox_bact_type"/>
</dbReference>
<evidence type="ECO:0000313" key="3">
    <source>
        <dbReference type="EMBL" id="MEW9501074.1"/>
    </source>
</evidence>
<dbReference type="Pfam" id="PF01381">
    <property type="entry name" value="HTH_3"/>
    <property type="match status" value="1"/>
</dbReference>
<dbReference type="PANTHER" id="PTHR46797">
    <property type="entry name" value="HTH-TYPE TRANSCRIPTIONAL REGULATOR"/>
    <property type="match status" value="1"/>
</dbReference>
<sequence>MIGKNIVKIRKEKGLTLSELAEKADVSKSYLSNIERHIKQNPSIQVMEKIATVLDVDLNTLLEESSPENNNKSKVQEWNHFLNELKASGINQEQLREYRSVLEFIKWKNNQNKGLD</sequence>
<organism evidence="3 4">
    <name type="scientific">Jeotgalibacillus marinus</name>
    <dbReference type="NCBI Taxonomy" id="86667"/>
    <lineage>
        <taxon>Bacteria</taxon>
        <taxon>Bacillati</taxon>
        <taxon>Bacillota</taxon>
        <taxon>Bacilli</taxon>
        <taxon>Bacillales</taxon>
        <taxon>Caryophanaceae</taxon>
        <taxon>Jeotgalibacillus</taxon>
    </lineage>
</organism>
<keyword evidence="1" id="KW-0238">DNA-binding</keyword>
<dbReference type="CDD" id="cd00093">
    <property type="entry name" value="HTH_XRE"/>
    <property type="match status" value="1"/>
</dbReference>
<keyword evidence="4" id="KW-1185">Reference proteome</keyword>
<accession>A0ABV3Q153</accession>
<dbReference type="Gene3D" id="1.10.260.40">
    <property type="entry name" value="lambda repressor-like DNA-binding domains"/>
    <property type="match status" value="1"/>
</dbReference>
<dbReference type="RefSeq" id="WP_367778412.1">
    <property type="nucleotide sequence ID" value="NZ_JBFMIA010000002.1"/>
</dbReference>
<dbReference type="Proteomes" id="UP001556040">
    <property type="component" value="Unassembled WGS sequence"/>
</dbReference>
<dbReference type="SMART" id="SM00530">
    <property type="entry name" value="HTH_XRE"/>
    <property type="match status" value="1"/>
</dbReference>
<evidence type="ECO:0000259" key="2">
    <source>
        <dbReference type="PROSITE" id="PS50943"/>
    </source>
</evidence>
<name>A0ABV3Q153_9BACL</name>
<evidence type="ECO:0000313" key="4">
    <source>
        <dbReference type="Proteomes" id="UP001556040"/>
    </source>
</evidence>
<evidence type="ECO:0000256" key="1">
    <source>
        <dbReference type="ARBA" id="ARBA00023125"/>
    </source>
</evidence>
<protein>
    <submittedName>
        <fullName evidence="3">Helix-turn-helix domain-containing protein</fullName>
    </submittedName>
</protein>
<feature type="domain" description="HTH cro/C1-type" evidence="2">
    <location>
        <begin position="6"/>
        <end position="61"/>
    </location>
</feature>
<proteinExistence type="predicted"/>
<dbReference type="InterPro" id="IPR010982">
    <property type="entry name" value="Lambda_DNA-bd_dom_sf"/>
</dbReference>
<dbReference type="PROSITE" id="PS50943">
    <property type="entry name" value="HTH_CROC1"/>
    <property type="match status" value="1"/>
</dbReference>
<gene>
    <name evidence="3" type="ORF">AB1471_04555</name>
</gene>
<reference evidence="3 4" key="1">
    <citation type="journal article" date="1979" name="Int. J. Syst. Evol. Microbiol.">
        <title>Bacillus globisporus subsp. marinus subsp. nov.</title>
        <authorList>
            <person name="Liu H."/>
        </authorList>
    </citation>
    <scope>NUCLEOTIDE SEQUENCE [LARGE SCALE GENOMIC DNA]</scope>
    <source>
        <strain evidence="3 4">DSM 1297</strain>
    </source>
</reference>
<dbReference type="EMBL" id="JBFMIA010000002">
    <property type="protein sequence ID" value="MEW9501074.1"/>
    <property type="molecule type" value="Genomic_DNA"/>
</dbReference>
<comment type="caution">
    <text evidence="3">The sequence shown here is derived from an EMBL/GenBank/DDBJ whole genome shotgun (WGS) entry which is preliminary data.</text>
</comment>
<dbReference type="SUPFAM" id="SSF47413">
    <property type="entry name" value="lambda repressor-like DNA-binding domains"/>
    <property type="match status" value="1"/>
</dbReference>